<dbReference type="RefSeq" id="WP_101398544.1">
    <property type="nucleotide sequence ID" value="NZ_PCGZ01000003.1"/>
</dbReference>
<sequence length="183" mass="19675">MNNPMITDALLDGRSIIVVGHAPLDSKVTAFQSLVDALANERKLGVIDEHHVLPTVPPSATVIDADGKGVDAIHHTIREDNITAVAFPTMRRGDIVRMLMDYAGQENGQVLMINEGMSDAVQTLRGDLPMMLLKSSPSGHTEFSDAAIKAMDPVVVTLDRNGNVESIITVDKHAEGIVAMPMQ</sequence>
<dbReference type="EMBL" id="PCGZ01000003">
    <property type="protein sequence ID" value="PKU91214.1"/>
    <property type="molecule type" value="Genomic_DNA"/>
</dbReference>
<evidence type="ECO:0000313" key="4">
    <source>
        <dbReference type="Proteomes" id="UP000233762"/>
    </source>
</evidence>
<protein>
    <submittedName>
        <fullName evidence="1">Uncharacterized protein</fullName>
    </submittedName>
</protein>
<proteinExistence type="predicted"/>
<evidence type="ECO:0000313" key="3">
    <source>
        <dbReference type="Proteomes" id="UP000233730"/>
    </source>
</evidence>
<evidence type="ECO:0000313" key="2">
    <source>
        <dbReference type="EMBL" id="PKV05471.1"/>
    </source>
</evidence>
<comment type="caution">
    <text evidence="1">The sequence shown here is derived from an EMBL/GenBank/DDBJ whole genome shotgun (WGS) entry which is preliminary data.</text>
</comment>
<accession>A0A2N3QIH0</accession>
<name>A0A2N3QIH0_9BIFI</name>
<dbReference type="Proteomes" id="UP000233762">
    <property type="component" value="Unassembled WGS sequence"/>
</dbReference>
<dbReference type="Proteomes" id="UP000233730">
    <property type="component" value="Unassembled WGS sequence"/>
</dbReference>
<evidence type="ECO:0000313" key="1">
    <source>
        <dbReference type="EMBL" id="PKU91214.1"/>
    </source>
</evidence>
<organism evidence="1 3">
    <name type="scientific">Bifidobacterium pseudolongum subsp. globosum</name>
    <dbReference type="NCBI Taxonomy" id="1690"/>
    <lineage>
        <taxon>Bacteria</taxon>
        <taxon>Bacillati</taxon>
        <taxon>Actinomycetota</taxon>
        <taxon>Actinomycetes</taxon>
        <taxon>Bifidobacteriales</taxon>
        <taxon>Bifidobacteriaceae</taxon>
        <taxon>Bifidobacterium</taxon>
    </lineage>
</organism>
<gene>
    <name evidence="1" type="ORF">CQR46_0300</name>
    <name evidence="2" type="ORF">CQR50_0726</name>
</gene>
<dbReference type="AlphaFoldDB" id="A0A2N3QIH0"/>
<dbReference type="EMBL" id="PCHH01000001">
    <property type="protein sequence ID" value="PKV05471.1"/>
    <property type="molecule type" value="Genomic_DNA"/>
</dbReference>
<reference evidence="3 4" key="1">
    <citation type="submission" date="2017-10" db="EMBL/GenBank/DDBJ databases">
        <title>Bifidobacterium genomics.</title>
        <authorList>
            <person name="Lugli G.A."/>
            <person name="Milani C."/>
            <person name="Mancabelli L."/>
        </authorList>
    </citation>
    <scope>NUCLEOTIDE SEQUENCE [LARGE SCALE GENOMIC DNA]</scope>
    <source>
        <strain evidence="2 4">1520B</strain>
        <strain evidence="1 3">1524B</strain>
    </source>
</reference>